<keyword evidence="2" id="KW-1185">Reference proteome</keyword>
<dbReference type="Proteomes" id="UP001056384">
    <property type="component" value="Chromosome 5"/>
</dbReference>
<gene>
    <name evidence="1" type="ORF">Slin15195_G069720</name>
</gene>
<dbReference type="SUPFAM" id="SSF81383">
    <property type="entry name" value="F-box domain"/>
    <property type="match status" value="1"/>
</dbReference>
<proteinExistence type="predicted"/>
<dbReference type="InterPro" id="IPR036047">
    <property type="entry name" value="F-box-like_dom_sf"/>
</dbReference>
<organism evidence="1 2">
    <name type="scientific">Septoria linicola</name>
    <dbReference type="NCBI Taxonomy" id="215465"/>
    <lineage>
        <taxon>Eukaryota</taxon>
        <taxon>Fungi</taxon>
        <taxon>Dikarya</taxon>
        <taxon>Ascomycota</taxon>
        <taxon>Pezizomycotina</taxon>
        <taxon>Dothideomycetes</taxon>
        <taxon>Dothideomycetidae</taxon>
        <taxon>Mycosphaerellales</taxon>
        <taxon>Mycosphaerellaceae</taxon>
        <taxon>Septoria</taxon>
    </lineage>
</organism>
<dbReference type="AlphaFoldDB" id="A0A9Q9AX14"/>
<dbReference type="EMBL" id="CP099422">
    <property type="protein sequence ID" value="USW53653.1"/>
    <property type="molecule type" value="Genomic_DNA"/>
</dbReference>
<evidence type="ECO:0000313" key="2">
    <source>
        <dbReference type="Proteomes" id="UP001056384"/>
    </source>
</evidence>
<accession>A0A9Q9AX14</accession>
<protein>
    <submittedName>
        <fullName evidence="1">F-box-like domain superfamily protein</fullName>
    </submittedName>
</protein>
<sequence length="134" mass="15019">MSLSSAAQRTFNVAELLEMILLELPPRDVLLAQRVNKQWQGAITASLKLQQLLFFKPVSAQVLVYEDDQGLSDFDGWWEDRVTKEVVPAVQNPMLRTLFYNLTDDVLGCCALLLVTWSRRQGRDGGGGGDMGFE</sequence>
<reference evidence="1" key="1">
    <citation type="submission" date="2022-06" db="EMBL/GenBank/DDBJ databases">
        <title>Complete genome sequences of two strains of the flax pathogen Septoria linicola.</title>
        <authorList>
            <person name="Lapalu N."/>
            <person name="Simon A."/>
            <person name="Demenou B."/>
            <person name="Paumier D."/>
            <person name="Guillot M.-P."/>
            <person name="Gout L."/>
            <person name="Valade R."/>
        </authorList>
    </citation>
    <scope>NUCLEOTIDE SEQUENCE</scope>
    <source>
        <strain evidence="1">SE15195</strain>
    </source>
</reference>
<name>A0A9Q9AX14_9PEZI</name>
<evidence type="ECO:0000313" key="1">
    <source>
        <dbReference type="EMBL" id="USW53653.1"/>
    </source>
</evidence>